<accession>A6ZNN6</accession>
<dbReference type="Proteomes" id="UP000007060">
    <property type="component" value="Unassembled WGS sequence"/>
</dbReference>
<sequence length="66" mass="7736">MRRALFIAGQTYLWLNLTHLLLIFSWSNTMAFSQSRRLLTPTVPCPTLLGIDFLILVLRHFDEIFI</sequence>
<proteinExistence type="predicted"/>
<evidence type="ECO:0000313" key="3">
    <source>
        <dbReference type="Proteomes" id="UP000007060"/>
    </source>
</evidence>
<feature type="transmembrane region" description="Helical" evidence="1">
    <location>
        <begin position="38"/>
        <end position="58"/>
    </location>
</feature>
<dbReference type="HOGENOM" id="CLU_2832611_0_0_1"/>
<organism evidence="2 3">
    <name type="scientific">Saccharomyces cerevisiae (strain YJM789)</name>
    <name type="common">Baker's yeast</name>
    <dbReference type="NCBI Taxonomy" id="307796"/>
    <lineage>
        <taxon>Eukaryota</taxon>
        <taxon>Fungi</taxon>
        <taxon>Dikarya</taxon>
        <taxon>Ascomycota</taxon>
        <taxon>Saccharomycotina</taxon>
        <taxon>Saccharomycetes</taxon>
        <taxon>Saccharomycetales</taxon>
        <taxon>Saccharomycetaceae</taxon>
        <taxon>Saccharomyces</taxon>
    </lineage>
</organism>
<dbReference type="AlphaFoldDB" id="A6ZNN6"/>
<comment type="caution">
    <text evidence="2">The sequence shown here is derived from an EMBL/GenBank/DDBJ whole genome shotgun (WGS) entry which is preliminary data.</text>
</comment>
<keyword evidence="1" id="KW-0472">Membrane</keyword>
<dbReference type="EMBL" id="AAFW02000030">
    <property type="protein sequence ID" value="EDN63901.1"/>
    <property type="molecule type" value="Genomic_DNA"/>
</dbReference>
<keyword evidence="1" id="KW-0812">Transmembrane</keyword>
<name>A6ZNN6_YEAS7</name>
<reference evidence="2 3" key="1">
    <citation type="journal article" date="2007" name="Proc. Natl. Acad. Sci. U.S.A.">
        <title>Genome sequencing and comparative analysis of Saccharomyces cerevisiae strain YJM789.</title>
        <authorList>
            <person name="Wei W."/>
            <person name="McCusker J.H."/>
            <person name="Hyman R.W."/>
            <person name="Jones T."/>
            <person name="Ning Y."/>
            <person name="Cao Z."/>
            <person name="Gu Z."/>
            <person name="Bruno D."/>
            <person name="Miranda M."/>
            <person name="Nguyen M."/>
            <person name="Wilhelmy J."/>
            <person name="Komp C."/>
            <person name="Tamse R."/>
            <person name="Wang X."/>
            <person name="Jia P."/>
            <person name="Luedi P."/>
            <person name="Oefner P.J."/>
            <person name="David L."/>
            <person name="Dietrich F.S."/>
            <person name="Li Y."/>
            <person name="Davis R.W."/>
            <person name="Steinmetz L.M."/>
        </authorList>
    </citation>
    <scope>NUCLEOTIDE SEQUENCE [LARGE SCALE GENOMIC DNA]</scope>
    <source>
        <strain evidence="2 3">YJM789</strain>
    </source>
</reference>
<evidence type="ECO:0000313" key="2">
    <source>
        <dbReference type="EMBL" id="EDN63901.1"/>
    </source>
</evidence>
<gene>
    <name evidence="2" type="ORF">SCY_5104</name>
</gene>
<feature type="transmembrane region" description="Helical" evidence="1">
    <location>
        <begin position="12"/>
        <end position="32"/>
    </location>
</feature>
<protein>
    <submittedName>
        <fullName evidence="2">Conserved protein</fullName>
    </submittedName>
</protein>
<keyword evidence="1" id="KW-1133">Transmembrane helix</keyword>
<evidence type="ECO:0000256" key="1">
    <source>
        <dbReference type="SAM" id="Phobius"/>
    </source>
</evidence>